<evidence type="ECO:0000256" key="5">
    <source>
        <dbReference type="ARBA" id="ARBA00022692"/>
    </source>
</evidence>
<keyword evidence="5 14" id="KW-0812">Transmembrane</keyword>
<keyword evidence="17" id="KW-1185">Reference proteome</keyword>
<keyword evidence="9" id="KW-0862">Zinc</keyword>
<dbReference type="InterPro" id="IPR013083">
    <property type="entry name" value="Znf_RING/FYVE/PHD"/>
</dbReference>
<keyword evidence="10 14" id="KW-1133">Transmembrane helix</keyword>
<feature type="domain" description="RING-type" evidence="15">
    <location>
        <begin position="115"/>
        <end position="157"/>
    </location>
</feature>
<feature type="compositionally biased region" description="Basic and acidic residues" evidence="13">
    <location>
        <begin position="174"/>
        <end position="188"/>
    </location>
</feature>
<feature type="region of interest" description="Disordered" evidence="13">
    <location>
        <begin position="167"/>
        <end position="188"/>
    </location>
</feature>
<evidence type="ECO:0000256" key="3">
    <source>
        <dbReference type="ARBA" id="ARBA00012483"/>
    </source>
</evidence>
<dbReference type="Proteomes" id="UP000717696">
    <property type="component" value="Unassembled WGS sequence"/>
</dbReference>
<keyword evidence="6" id="KW-0479">Metal-binding</keyword>
<evidence type="ECO:0000256" key="12">
    <source>
        <dbReference type="PROSITE-ProRule" id="PRU00175"/>
    </source>
</evidence>
<comment type="subcellular location">
    <subcellularLocation>
        <location evidence="2">Membrane</location>
        <topology evidence="2">Multi-pass membrane protein</topology>
    </subcellularLocation>
</comment>
<organism evidence="16 17">
    <name type="scientific">Dactylonectria estremocensis</name>
    <dbReference type="NCBI Taxonomy" id="1079267"/>
    <lineage>
        <taxon>Eukaryota</taxon>
        <taxon>Fungi</taxon>
        <taxon>Dikarya</taxon>
        <taxon>Ascomycota</taxon>
        <taxon>Pezizomycotina</taxon>
        <taxon>Sordariomycetes</taxon>
        <taxon>Hypocreomycetidae</taxon>
        <taxon>Hypocreales</taxon>
        <taxon>Nectriaceae</taxon>
        <taxon>Dactylonectria</taxon>
    </lineage>
</organism>
<evidence type="ECO:0000256" key="11">
    <source>
        <dbReference type="ARBA" id="ARBA00023136"/>
    </source>
</evidence>
<dbReference type="GO" id="GO:0008270">
    <property type="term" value="F:zinc ion binding"/>
    <property type="evidence" value="ECO:0007669"/>
    <property type="project" value="UniProtKB-KW"/>
</dbReference>
<dbReference type="PROSITE" id="PS50089">
    <property type="entry name" value="ZF_RING_2"/>
    <property type="match status" value="1"/>
</dbReference>
<evidence type="ECO:0000313" key="16">
    <source>
        <dbReference type="EMBL" id="KAH7109119.1"/>
    </source>
</evidence>
<gene>
    <name evidence="16" type="ORF">B0J13DRAFT_490230</name>
</gene>
<evidence type="ECO:0000256" key="13">
    <source>
        <dbReference type="SAM" id="MobiDB-lite"/>
    </source>
</evidence>
<keyword evidence="11 14" id="KW-0472">Membrane</keyword>
<dbReference type="GO" id="GO:0006511">
    <property type="term" value="P:ubiquitin-dependent protein catabolic process"/>
    <property type="evidence" value="ECO:0007669"/>
    <property type="project" value="TreeGrafter"/>
</dbReference>
<keyword evidence="8" id="KW-0833">Ubl conjugation pathway</keyword>
<dbReference type="SMART" id="SM00184">
    <property type="entry name" value="RING"/>
    <property type="match status" value="1"/>
</dbReference>
<dbReference type="GO" id="GO:0016020">
    <property type="term" value="C:membrane"/>
    <property type="evidence" value="ECO:0007669"/>
    <property type="project" value="UniProtKB-SubCell"/>
</dbReference>
<evidence type="ECO:0000256" key="10">
    <source>
        <dbReference type="ARBA" id="ARBA00022989"/>
    </source>
</evidence>
<dbReference type="PANTHER" id="PTHR45977">
    <property type="entry name" value="TARGET OF ERK KINASE MPK-1"/>
    <property type="match status" value="1"/>
</dbReference>
<evidence type="ECO:0000313" key="17">
    <source>
        <dbReference type="Proteomes" id="UP000717696"/>
    </source>
</evidence>
<dbReference type="EC" id="2.3.2.27" evidence="3"/>
<dbReference type="SUPFAM" id="SSF57850">
    <property type="entry name" value="RING/U-box"/>
    <property type="match status" value="1"/>
</dbReference>
<name>A0A9P9CY39_9HYPO</name>
<protein>
    <recommendedName>
        <fullName evidence="3">RING-type E3 ubiquitin transferase</fullName>
        <ecNumber evidence="3">2.3.2.27</ecNumber>
    </recommendedName>
</protein>
<dbReference type="AlphaFoldDB" id="A0A9P9CY39"/>
<evidence type="ECO:0000256" key="7">
    <source>
        <dbReference type="ARBA" id="ARBA00022771"/>
    </source>
</evidence>
<evidence type="ECO:0000256" key="1">
    <source>
        <dbReference type="ARBA" id="ARBA00000900"/>
    </source>
</evidence>
<feature type="transmembrane region" description="Helical" evidence="14">
    <location>
        <begin position="30"/>
        <end position="56"/>
    </location>
</feature>
<dbReference type="EMBL" id="JAGMUU010000078">
    <property type="protein sequence ID" value="KAH7109119.1"/>
    <property type="molecule type" value="Genomic_DNA"/>
</dbReference>
<evidence type="ECO:0000256" key="8">
    <source>
        <dbReference type="ARBA" id="ARBA00022786"/>
    </source>
</evidence>
<dbReference type="CDD" id="cd16454">
    <property type="entry name" value="RING-H2_PA-TM-RING"/>
    <property type="match status" value="1"/>
</dbReference>
<dbReference type="GO" id="GO:0061630">
    <property type="term" value="F:ubiquitin protein ligase activity"/>
    <property type="evidence" value="ECO:0007669"/>
    <property type="project" value="UniProtKB-EC"/>
</dbReference>
<keyword evidence="7 12" id="KW-0863">Zinc-finger</keyword>
<proteinExistence type="predicted"/>
<sequence>MDHGDLIDNWTVNMSTNITASDEVVSPAQLAYLSLLILFGAEFVIALIVFFPWYLLRRLERERVGVHPEDLEAARCLFSVENLDQTIPTRTYKKWKAETKDAGSSAERSSTFHTCVICLQTLEERDTVRHLPCGHIFHSNCITKWFLKPHDTCPVCKLCYMPRTASSSRQSSVAERRDPSRVRESRVP</sequence>
<evidence type="ECO:0000259" key="15">
    <source>
        <dbReference type="PROSITE" id="PS50089"/>
    </source>
</evidence>
<accession>A0A9P9CY39</accession>
<evidence type="ECO:0000256" key="4">
    <source>
        <dbReference type="ARBA" id="ARBA00022679"/>
    </source>
</evidence>
<dbReference type="Gene3D" id="3.30.40.10">
    <property type="entry name" value="Zinc/RING finger domain, C3HC4 (zinc finger)"/>
    <property type="match status" value="1"/>
</dbReference>
<dbReference type="PANTHER" id="PTHR45977:SF4">
    <property type="entry name" value="RING-TYPE DOMAIN-CONTAINING PROTEIN"/>
    <property type="match status" value="1"/>
</dbReference>
<keyword evidence="4" id="KW-0808">Transferase</keyword>
<dbReference type="InterPro" id="IPR001841">
    <property type="entry name" value="Znf_RING"/>
</dbReference>
<comment type="caution">
    <text evidence="16">The sequence shown here is derived from an EMBL/GenBank/DDBJ whole genome shotgun (WGS) entry which is preliminary data.</text>
</comment>
<comment type="catalytic activity">
    <reaction evidence="1">
        <text>S-ubiquitinyl-[E2 ubiquitin-conjugating enzyme]-L-cysteine + [acceptor protein]-L-lysine = [E2 ubiquitin-conjugating enzyme]-L-cysteine + N(6)-ubiquitinyl-[acceptor protein]-L-lysine.</text>
        <dbReference type="EC" id="2.3.2.27"/>
    </reaction>
</comment>
<dbReference type="OrthoDB" id="5089889at2759"/>
<evidence type="ECO:0000256" key="9">
    <source>
        <dbReference type="ARBA" id="ARBA00022833"/>
    </source>
</evidence>
<evidence type="ECO:0000256" key="2">
    <source>
        <dbReference type="ARBA" id="ARBA00004141"/>
    </source>
</evidence>
<evidence type="ECO:0000256" key="6">
    <source>
        <dbReference type="ARBA" id="ARBA00022723"/>
    </source>
</evidence>
<evidence type="ECO:0000256" key="14">
    <source>
        <dbReference type="SAM" id="Phobius"/>
    </source>
</evidence>
<dbReference type="GO" id="GO:0016567">
    <property type="term" value="P:protein ubiquitination"/>
    <property type="evidence" value="ECO:0007669"/>
    <property type="project" value="TreeGrafter"/>
</dbReference>
<reference evidence="16" key="1">
    <citation type="journal article" date="2021" name="Nat. Commun.">
        <title>Genetic determinants of endophytism in the Arabidopsis root mycobiome.</title>
        <authorList>
            <person name="Mesny F."/>
            <person name="Miyauchi S."/>
            <person name="Thiergart T."/>
            <person name="Pickel B."/>
            <person name="Atanasova L."/>
            <person name="Karlsson M."/>
            <person name="Huettel B."/>
            <person name="Barry K.W."/>
            <person name="Haridas S."/>
            <person name="Chen C."/>
            <person name="Bauer D."/>
            <person name="Andreopoulos W."/>
            <person name="Pangilinan J."/>
            <person name="LaButti K."/>
            <person name="Riley R."/>
            <person name="Lipzen A."/>
            <person name="Clum A."/>
            <person name="Drula E."/>
            <person name="Henrissat B."/>
            <person name="Kohler A."/>
            <person name="Grigoriev I.V."/>
            <person name="Martin F.M."/>
            <person name="Hacquard S."/>
        </authorList>
    </citation>
    <scope>NUCLEOTIDE SEQUENCE</scope>
    <source>
        <strain evidence="16">MPI-CAGE-AT-0021</strain>
    </source>
</reference>
<dbReference type="Pfam" id="PF13639">
    <property type="entry name" value="zf-RING_2"/>
    <property type="match status" value="1"/>
</dbReference>